<evidence type="ECO:0000313" key="3">
    <source>
        <dbReference type="Proteomes" id="UP000007800"/>
    </source>
</evidence>
<dbReference type="InParanoid" id="C5LP76"/>
<evidence type="ECO:0000256" key="1">
    <source>
        <dbReference type="SAM" id="MobiDB-lite"/>
    </source>
</evidence>
<feature type="non-terminal residue" evidence="2">
    <location>
        <position position="109"/>
    </location>
</feature>
<dbReference type="EMBL" id="GG684025">
    <property type="protein sequence ID" value="EER01467.1"/>
    <property type="molecule type" value="Genomic_DNA"/>
</dbReference>
<feature type="region of interest" description="Disordered" evidence="1">
    <location>
        <begin position="1"/>
        <end position="55"/>
    </location>
</feature>
<evidence type="ECO:0000313" key="2">
    <source>
        <dbReference type="EMBL" id="EER01467.1"/>
    </source>
</evidence>
<dbReference type="Proteomes" id="UP000007800">
    <property type="component" value="Unassembled WGS sequence"/>
</dbReference>
<sequence>IETSPNENQLPLERQSSTLLAESKSLSGQGREGRLILRSPPPPLPPQATTTTTMMPTTTIPTTLLILPTLAPQTFREAQTTASSMPLTRVVRRLPSTTPTRLMGTLLML</sequence>
<dbReference type="AlphaFoldDB" id="C5LP76"/>
<accession>C5LP76</accession>
<reference evidence="2 3" key="1">
    <citation type="submission" date="2008-07" db="EMBL/GenBank/DDBJ databases">
        <authorList>
            <person name="El-Sayed N."/>
            <person name="Caler E."/>
            <person name="Inman J."/>
            <person name="Amedeo P."/>
            <person name="Hass B."/>
            <person name="Wortman J."/>
        </authorList>
    </citation>
    <scope>NUCLEOTIDE SEQUENCE [LARGE SCALE GENOMIC DNA]</scope>
    <source>
        <strain evidence="3">ATCC 50983 / TXsc</strain>
    </source>
</reference>
<dbReference type="RefSeq" id="XP_002768749.1">
    <property type="nucleotide sequence ID" value="XM_002768703.1"/>
</dbReference>
<gene>
    <name evidence="2" type="ORF">Pmar_PMAR015006</name>
</gene>
<feature type="non-terminal residue" evidence="2">
    <location>
        <position position="1"/>
    </location>
</feature>
<feature type="compositionally biased region" description="Polar residues" evidence="1">
    <location>
        <begin position="1"/>
        <end position="28"/>
    </location>
</feature>
<name>C5LP76_PERM5</name>
<organism evidence="3">
    <name type="scientific">Perkinsus marinus (strain ATCC 50983 / TXsc)</name>
    <dbReference type="NCBI Taxonomy" id="423536"/>
    <lineage>
        <taxon>Eukaryota</taxon>
        <taxon>Sar</taxon>
        <taxon>Alveolata</taxon>
        <taxon>Perkinsozoa</taxon>
        <taxon>Perkinsea</taxon>
        <taxon>Perkinsida</taxon>
        <taxon>Perkinsidae</taxon>
        <taxon>Perkinsus</taxon>
    </lineage>
</organism>
<proteinExistence type="predicted"/>
<keyword evidence="3" id="KW-1185">Reference proteome</keyword>
<protein>
    <submittedName>
        <fullName evidence="2">Uncharacterized protein</fullName>
    </submittedName>
</protein>
<dbReference type="GeneID" id="9039963"/>